<sequence length="487" mass="56491">MKVPALTFLVAVAAAVQIPLSYKWKSGPEDRPHYSTLEENDWPIDLSRYKDQMVVRLRGEAEDAVTSQFRSRLGSTDTKWSGVLRTLKEKKFNVWAHDPIQKTTDVQVNSTELADLMATFGITEPEFVIRDMAQAIYESYPKDYTSDQEQFRQQSIKEVTAADFRVLGDVFFKSYRPLDSINAWLDMVHQTYPDLVTIEEIGKTHEGRPYNVIHLSRAGSDVPHSDRRTIVVTGGVHAREWISVSTVLYCLYELLNQYEANPDRWDEWSKLDFLFIPVQNPDGYDYTWTTDRLWRKNRQPSSSSQESCVGIDIDHSYDYHWTKSEDTECGEDYSGEYPFEAIESKIWSDYLNSTNYDHKIWGYVDLHSYSQEILYPYAYTCQADPRDEENLIELAYGISKAIRMTSHKYYAVLPACLDKDSDMIPDLGAGTALDYMYHHKAYWAFQMKLRDSGSHGFLLPEKYIQPVGEEIAEGLKYFVRFILSDDR</sequence>
<dbReference type="SUPFAM" id="SSF53187">
    <property type="entry name" value="Zn-dependent exopeptidases"/>
    <property type="match status" value="1"/>
</dbReference>
<dbReference type="GO" id="GO:0008270">
    <property type="term" value="F:zinc ion binding"/>
    <property type="evidence" value="ECO:0007669"/>
    <property type="project" value="InterPro"/>
</dbReference>
<evidence type="ECO:0000256" key="9">
    <source>
        <dbReference type="ARBA" id="ARBA00025210"/>
    </source>
</evidence>
<evidence type="ECO:0000256" key="1">
    <source>
        <dbReference type="ARBA" id="ARBA00001947"/>
    </source>
</evidence>
<accession>A0AA91T3S4</accession>
<protein>
    <recommendedName>
        <fullName evidence="10">Inactive metallocarboxypeptidase ECM14</fullName>
    </recommendedName>
    <alternativeName>
        <fullName evidence="11">Inactive metallocarboxypeptidase ecm14</fullName>
    </alternativeName>
</protein>
<dbReference type="InterPro" id="IPR057247">
    <property type="entry name" value="CARBOXYPEPT_ZN_2"/>
</dbReference>
<dbReference type="SMART" id="SM00631">
    <property type="entry name" value="Zn_pept"/>
    <property type="match status" value="1"/>
</dbReference>
<evidence type="ECO:0000256" key="6">
    <source>
        <dbReference type="ARBA" id="ARBA00022729"/>
    </source>
</evidence>
<evidence type="ECO:0000313" key="16">
    <source>
        <dbReference type="Proteomes" id="UP000195602"/>
    </source>
</evidence>
<evidence type="ECO:0000256" key="11">
    <source>
        <dbReference type="ARBA" id="ARBA00026213"/>
    </source>
</evidence>
<dbReference type="EMBL" id="LYUB02000002">
    <property type="protein sequence ID" value="OVF10547.1"/>
    <property type="molecule type" value="Genomic_DNA"/>
</dbReference>
<reference evidence="15 16" key="1">
    <citation type="submission" date="2017-04" db="EMBL/GenBank/DDBJ databases">
        <title>Draft genome of the yeast Clavispora lusitaniae type strain CBS 6936.</title>
        <authorList>
            <person name="Durrens P."/>
            <person name="Klopp C."/>
            <person name="Biteau N."/>
            <person name="Fitton-Ouhabi V."/>
            <person name="Dementhon K."/>
            <person name="Accoceberry I."/>
            <person name="Sherman D.J."/>
            <person name="Noel T."/>
        </authorList>
    </citation>
    <scope>NUCLEOTIDE SEQUENCE [LARGE SCALE GENOMIC DNA]</scope>
    <source>
        <strain evidence="15 16">CBS 6936</strain>
    </source>
</reference>
<dbReference type="InterPro" id="IPR000834">
    <property type="entry name" value="Peptidase_M14"/>
</dbReference>
<dbReference type="PRINTS" id="PR00765">
    <property type="entry name" value="CRBOXYPTASEA"/>
</dbReference>
<evidence type="ECO:0000313" key="15">
    <source>
        <dbReference type="EMBL" id="OVF10547.1"/>
    </source>
</evidence>
<dbReference type="GO" id="GO:0005576">
    <property type="term" value="C:extracellular region"/>
    <property type="evidence" value="ECO:0007669"/>
    <property type="project" value="UniProtKB-SubCell"/>
</dbReference>
<evidence type="ECO:0000256" key="3">
    <source>
        <dbReference type="ARBA" id="ARBA00005988"/>
    </source>
</evidence>
<dbReference type="PROSITE" id="PS00133">
    <property type="entry name" value="CARBOXYPEPT_ZN_2"/>
    <property type="match status" value="1"/>
</dbReference>
<comment type="subcellular location">
    <subcellularLocation>
        <location evidence="2">Secreted</location>
    </subcellularLocation>
</comment>
<evidence type="ECO:0000256" key="7">
    <source>
        <dbReference type="ARBA" id="ARBA00022833"/>
    </source>
</evidence>
<comment type="caution">
    <text evidence="12">Lacks conserved residue(s) required for the propagation of feature annotation.</text>
</comment>
<evidence type="ECO:0000256" key="12">
    <source>
        <dbReference type="PROSITE-ProRule" id="PRU01379"/>
    </source>
</evidence>
<dbReference type="KEGG" id="clus:A9F13_02g03762"/>
<feature type="domain" description="Peptidase M14" evidence="14">
    <location>
        <begin position="174"/>
        <end position="482"/>
    </location>
</feature>
<dbReference type="GO" id="GO:0004181">
    <property type="term" value="F:metallocarboxypeptidase activity"/>
    <property type="evidence" value="ECO:0007669"/>
    <property type="project" value="InterPro"/>
</dbReference>
<dbReference type="Gene3D" id="3.40.630.10">
    <property type="entry name" value="Zn peptidases"/>
    <property type="match status" value="1"/>
</dbReference>
<dbReference type="Pfam" id="PF00246">
    <property type="entry name" value="Peptidase_M14"/>
    <property type="match status" value="1"/>
</dbReference>
<evidence type="ECO:0000259" key="14">
    <source>
        <dbReference type="PROSITE" id="PS52035"/>
    </source>
</evidence>
<keyword evidence="5" id="KW-0479">Metal-binding</keyword>
<evidence type="ECO:0000256" key="8">
    <source>
        <dbReference type="ARBA" id="ARBA00023157"/>
    </source>
</evidence>
<feature type="chain" id="PRO_5041745117" description="Inactive metallocarboxypeptidase ECM14" evidence="13">
    <location>
        <begin position="16"/>
        <end position="487"/>
    </location>
</feature>
<evidence type="ECO:0000256" key="4">
    <source>
        <dbReference type="ARBA" id="ARBA00022525"/>
    </source>
</evidence>
<gene>
    <name evidence="15" type="ORF">A9F13_02g03762</name>
</gene>
<dbReference type="Proteomes" id="UP000195602">
    <property type="component" value="Unassembled WGS sequence"/>
</dbReference>
<evidence type="ECO:0000256" key="10">
    <source>
        <dbReference type="ARBA" id="ARBA00026187"/>
    </source>
</evidence>
<dbReference type="PANTHER" id="PTHR11705:SF147">
    <property type="entry name" value="INACTIVE METALLOCARBOXYPEPTIDASE ECM14"/>
    <property type="match status" value="1"/>
</dbReference>
<evidence type="ECO:0000256" key="13">
    <source>
        <dbReference type="SAM" id="SignalP"/>
    </source>
</evidence>
<organism evidence="15 16">
    <name type="scientific">Clavispora lusitaniae</name>
    <name type="common">Candida lusitaniae</name>
    <dbReference type="NCBI Taxonomy" id="36911"/>
    <lineage>
        <taxon>Eukaryota</taxon>
        <taxon>Fungi</taxon>
        <taxon>Dikarya</taxon>
        <taxon>Ascomycota</taxon>
        <taxon>Saccharomycotina</taxon>
        <taxon>Pichiomycetes</taxon>
        <taxon>Metschnikowiaceae</taxon>
        <taxon>Clavispora</taxon>
    </lineage>
</organism>
<dbReference type="PROSITE" id="PS52035">
    <property type="entry name" value="PEPTIDASE_M14"/>
    <property type="match status" value="1"/>
</dbReference>
<feature type="signal peptide" evidence="13">
    <location>
        <begin position="1"/>
        <end position="15"/>
    </location>
</feature>
<dbReference type="PANTHER" id="PTHR11705">
    <property type="entry name" value="PROTEASE FAMILY M14 CARBOXYPEPTIDASE A,B"/>
    <property type="match status" value="1"/>
</dbReference>
<keyword evidence="4" id="KW-0964">Secreted</keyword>
<name>A0AA91T3S4_CLALS</name>
<evidence type="ECO:0000256" key="2">
    <source>
        <dbReference type="ARBA" id="ARBA00004613"/>
    </source>
</evidence>
<comment type="similarity">
    <text evidence="3 12">Belongs to the peptidase M14 family.</text>
</comment>
<comment type="function">
    <text evidence="9">Inactive carboxypeptidase that may play a role in cell wall organization and biogenesis.</text>
</comment>
<dbReference type="AlphaFoldDB" id="A0AA91T3S4"/>
<comment type="caution">
    <text evidence="15">The sequence shown here is derived from an EMBL/GenBank/DDBJ whole genome shotgun (WGS) entry which is preliminary data.</text>
</comment>
<proteinExistence type="inferred from homology"/>
<keyword evidence="8" id="KW-1015">Disulfide bond</keyword>
<evidence type="ECO:0000256" key="5">
    <source>
        <dbReference type="ARBA" id="ARBA00022723"/>
    </source>
</evidence>
<dbReference type="GO" id="GO:0006508">
    <property type="term" value="P:proteolysis"/>
    <property type="evidence" value="ECO:0007669"/>
    <property type="project" value="InterPro"/>
</dbReference>
<dbReference type="FunFam" id="3.40.630.10:FF:000060">
    <property type="entry name" value="Putative metallocarboxypeptidase ecm14"/>
    <property type="match status" value="1"/>
</dbReference>
<dbReference type="CDD" id="cd03860">
    <property type="entry name" value="M14_CP_A-B_like"/>
    <property type="match status" value="1"/>
</dbReference>
<keyword evidence="7" id="KW-0862">Zinc</keyword>
<comment type="cofactor">
    <cofactor evidence="1">
        <name>Zn(2+)</name>
        <dbReference type="ChEBI" id="CHEBI:29105"/>
    </cofactor>
</comment>
<keyword evidence="6 13" id="KW-0732">Signal</keyword>